<dbReference type="InterPro" id="IPR046789">
    <property type="entry name" value="HTH_62"/>
</dbReference>
<dbReference type="RefSeq" id="WP_093970198.1">
    <property type="nucleotide sequence ID" value="NZ_JACJUU010000003.1"/>
</dbReference>
<dbReference type="Proteomes" id="UP000545386">
    <property type="component" value="Unassembled WGS sequence"/>
</dbReference>
<keyword evidence="3" id="KW-1185">Reference proteome</keyword>
<evidence type="ECO:0000259" key="1">
    <source>
        <dbReference type="Pfam" id="PF20552"/>
    </source>
</evidence>
<proteinExistence type="predicted"/>
<reference evidence="2 3" key="1">
    <citation type="submission" date="2020-08" db="EMBL/GenBank/DDBJ databases">
        <title>Paraeoetvoesia sp. YC-7-48 draft genome sequence.</title>
        <authorList>
            <person name="Yao L."/>
        </authorList>
    </citation>
    <scope>NUCLEOTIDE SEQUENCE [LARGE SCALE GENOMIC DNA]</scope>
    <source>
        <strain evidence="3">YC-7-48</strain>
    </source>
</reference>
<evidence type="ECO:0000313" key="3">
    <source>
        <dbReference type="Proteomes" id="UP000545386"/>
    </source>
</evidence>
<comment type="caution">
    <text evidence="2">The sequence shown here is derived from an EMBL/GenBank/DDBJ whole genome shotgun (WGS) entry which is preliminary data.</text>
</comment>
<accession>A0A842HQ56</accession>
<gene>
    <name evidence="2" type="ORF">GTU67_05605</name>
</gene>
<sequence>MLDRYLTPCYLEPHQARTKEPTAYENLLGDSLERAFASGIDTLEPLVEFLNAQGPQPLTTDLWTPEVLAAELSRLAAE</sequence>
<dbReference type="Pfam" id="PF20552">
    <property type="entry name" value="HTH_62"/>
    <property type="match status" value="1"/>
</dbReference>
<dbReference type="AlphaFoldDB" id="A0A842HQ56"/>
<organism evidence="2 3">
    <name type="scientific">Pusillimonas minor</name>
    <dbReference type="NCBI Taxonomy" id="2697024"/>
    <lineage>
        <taxon>Bacteria</taxon>
        <taxon>Pseudomonadati</taxon>
        <taxon>Pseudomonadota</taxon>
        <taxon>Betaproteobacteria</taxon>
        <taxon>Burkholderiales</taxon>
        <taxon>Alcaligenaceae</taxon>
        <taxon>Pusillimonas</taxon>
    </lineage>
</organism>
<name>A0A842HQ56_9BURK</name>
<dbReference type="EMBL" id="JACJUU010000003">
    <property type="protein sequence ID" value="MBC2769391.1"/>
    <property type="molecule type" value="Genomic_DNA"/>
</dbReference>
<protein>
    <recommendedName>
        <fullName evidence="1">Recombinase-like domain-containing protein</fullName>
    </recommendedName>
</protein>
<feature type="domain" description="Recombinase-like" evidence="1">
    <location>
        <begin position="7"/>
        <end position="77"/>
    </location>
</feature>
<evidence type="ECO:0000313" key="2">
    <source>
        <dbReference type="EMBL" id="MBC2769391.1"/>
    </source>
</evidence>